<evidence type="ECO:0008006" key="4">
    <source>
        <dbReference type="Google" id="ProtNLM"/>
    </source>
</evidence>
<keyword evidence="3" id="KW-1185">Reference proteome</keyword>
<evidence type="ECO:0000256" key="1">
    <source>
        <dbReference type="SAM" id="MobiDB-lite"/>
    </source>
</evidence>
<protein>
    <recommendedName>
        <fullName evidence="4">BZIP domain-containing protein</fullName>
    </recommendedName>
</protein>
<organism evidence="2 3">
    <name type="scientific">Phytophthora oleae</name>
    <dbReference type="NCBI Taxonomy" id="2107226"/>
    <lineage>
        <taxon>Eukaryota</taxon>
        <taxon>Sar</taxon>
        <taxon>Stramenopiles</taxon>
        <taxon>Oomycota</taxon>
        <taxon>Peronosporomycetes</taxon>
        <taxon>Peronosporales</taxon>
        <taxon>Peronosporaceae</taxon>
        <taxon>Phytophthora</taxon>
    </lineage>
</organism>
<reference evidence="2 3" key="1">
    <citation type="submission" date="2024-09" db="EMBL/GenBank/DDBJ databases">
        <title>Genome sequencing and assembly of Phytophthora oleae, isolate VK10A, causative agent of rot of olive drupes.</title>
        <authorList>
            <person name="Conti Taguali S."/>
            <person name="Riolo M."/>
            <person name="La Spada F."/>
            <person name="Cacciola S.O."/>
            <person name="Dionisio G."/>
        </authorList>
    </citation>
    <scope>NUCLEOTIDE SEQUENCE [LARGE SCALE GENOMIC DNA]</scope>
    <source>
        <strain evidence="2 3">VK10A</strain>
    </source>
</reference>
<feature type="region of interest" description="Disordered" evidence="1">
    <location>
        <begin position="54"/>
        <end position="94"/>
    </location>
</feature>
<comment type="caution">
    <text evidence="2">The sequence shown here is derived from an EMBL/GenBank/DDBJ whole genome shotgun (WGS) entry which is preliminary data.</text>
</comment>
<accession>A0ABD3FZ62</accession>
<evidence type="ECO:0000313" key="3">
    <source>
        <dbReference type="Proteomes" id="UP001632037"/>
    </source>
</evidence>
<proteinExistence type="predicted"/>
<dbReference type="AlphaFoldDB" id="A0ABD3FZ62"/>
<sequence>MSTGTSTQEDAQMVTLDELFEFIDCCVCPDVFTDSLEVNDPWCEHAMLPALEFPMDKTRGSPSTTDQTPPDLKISKPPCKPKRRRIRTGWSSSTGLQRRKRAELQFLREHVRDLEAYAEKLKKRVGLVQEAKEDDKRSCNWQEMAAVEFTERQKAEETNRALKRIMDTQMQVSTALHMIAQHNAIV</sequence>
<gene>
    <name evidence="2" type="ORF">V7S43_004140</name>
</gene>
<dbReference type="Proteomes" id="UP001632037">
    <property type="component" value="Unassembled WGS sequence"/>
</dbReference>
<dbReference type="EMBL" id="JBIMZQ010000006">
    <property type="protein sequence ID" value="KAL3670955.1"/>
    <property type="molecule type" value="Genomic_DNA"/>
</dbReference>
<name>A0ABD3FZ62_9STRA</name>
<evidence type="ECO:0000313" key="2">
    <source>
        <dbReference type="EMBL" id="KAL3670955.1"/>
    </source>
</evidence>